<dbReference type="Pfam" id="PF12679">
    <property type="entry name" value="ABC2_membrane_2"/>
    <property type="match status" value="1"/>
</dbReference>
<feature type="transmembrane region" description="Helical" evidence="1">
    <location>
        <begin position="156"/>
        <end position="181"/>
    </location>
</feature>
<proteinExistence type="predicted"/>
<dbReference type="PANTHER" id="PTHR37305">
    <property type="entry name" value="INTEGRAL MEMBRANE PROTEIN-RELATED"/>
    <property type="match status" value="1"/>
</dbReference>
<organism evidence="2 3">
    <name type="scientific">Desulfosporosinus hippei DSM 8344</name>
    <dbReference type="NCBI Taxonomy" id="1121419"/>
    <lineage>
        <taxon>Bacteria</taxon>
        <taxon>Bacillati</taxon>
        <taxon>Bacillota</taxon>
        <taxon>Clostridia</taxon>
        <taxon>Eubacteriales</taxon>
        <taxon>Desulfitobacteriaceae</taxon>
        <taxon>Desulfosporosinus</taxon>
    </lineage>
</organism>
<dbReference type="AlphaFoldDB" id="A0A1G8G0Y7"/>
<dbReference type="PANTHER" id="PTHR37305:SF2">
    <property type="entry name" value="BACITRACIN TRANSPORT PERMEASE PROTEIN BCRB"/>
    <property type="match status" value="1"/>
</dbReference>
<gene>
    <name evidence="2" type="ORF">SAMN05443529_12124</name>
</gene>
<feature type="transmembrane region" description="Helical" evidence="1">
    <location>
        <begin position="15"/>
        <end position="33"/>
    </location>
</feature>
<dbReference type="GO" id="GO:0140359">
    <property type="term" value="F:ABC-type transporter activity"/>
    <property type="evidence" value="ECO:0007669"/>
    <property type="project" value="InterPro"/>
</dbReference>
<feature type="transmembrane region" description="Helical" evidence="1">
    <location>
        <begin position="188"/>
        <end position="207"/>
    </location>
</feature>
<dbReference type="EMBL" id="FNCP01000021">
    <property type="protein sequence ID" value="SDH88067.1"/>
    <property type="molecule type" value="Genomic_DNA"/>
</dbReference>
<keyword evidence="1" id="KW-1133">Transmembrane helix</keyword>
<evidence type="ECO:0000256" key="1">
    <source>
        <dbReference type="SAM" id="Phobius"/>
    </source>
</evidence>
<dbReference type="Proteomes" id="UP000198656">
    <property type="component" value="Unassembled WGS sequence"/>
</dbReference>
<feature type="transmembrane region" description="Helical" evidence="1">
    <location>
        <begin position="237"/>
        <end position="257"/>
    </location>
</feature>
<protein>
    <submittedName>
        <fullName evidence="2">ABC-2 type transport system permease protein</fullName>
    </submittedName>
</protein>
<evidence type="ECO:0000313" key="2">
    <source>
        <dbReference type="EMBL" id="SDH88067.1"/>
    </source>
</evidence>
<evidence type="ECO:0000313" key="3">
    <source>
        <dbReference type="Proteomes" id="UP000198656"/>
    </source>
</evidence>
<sequence length="265" mass="29868">MNMLLHELRVYKKNTIIWSLTLSGLVLLFLSMFPSISREAEEFKRLMEGFPEAIRMALGLSVESIGSILGFYSYVFLYISLFGAIQAMLLGMSILSKEVREKTADFLLTKPVTRNQIVTSKLLAAFLSLVFTNILYLGAATLMASYVETNEFSIKIFLLLSLTLFYLQLIFLALGIFVSLLIPKLKSVLSVSLGMVFAFFMIGAFASTTGDDALRYLTPFKYFDFTYIIQNSSYEPSFIFVAIGFIVIAILASYYIYAKRDIHAV</sequence>
<dbReference type="OrthoDB" id="9800309at2"/>
<keyword evidence="3" id="KW-1185">Reference proteome</keyword>
<name>A0A1G8G0Y7_9FIRM</name>
<dbReference type="RefSeq" id="WP_092334736.1">
    <property type="nucleotide sequence ID" value="NZ_FNCP01000021.1"/>
</dbReference>
<dbReference type="STRING" id="1121419.SAMN05443529_12124"/>
<reference evidence="3" key="1">
    <citation type="submission" date="2016-10" db="EMBL/GenBank/DDBJ databases">
        <authorList>
            <person name="Varghese N."/>
            <person name="Submissions S."/>
        </authorList>
    </citation>
    <scope>NUCLEOTIDE SEQUENCE [LARGE SCALE GENOMIC DNA]</scope>
    <source>
        <strain evidence="3">DSM 8344</strain>
    </source>
</reference>
<feature type="transmembrane region" description="Helical" evidence="1">
    <location>
        <begin position="122"/>
        <end position="144"/>
    </location>
</feature>
<keyword evidence="1" id="KW-0812">Transmembrane</keyword>
<accession>A0A1G8G0Y7</accession>
<feature type="transmembrane region" description="Helical" evidence="1">
    <location>
        <begin position="78"/>
        <end position="95"/>
    </location>
</feature>
<dbReference type="GO" id="GO:0005886">
    <property type="term" value="C:plasma membrane"/>
    <property type="evidence" value="ECO:0007669"/>
    <property type="project" value="UniProtKB-SubCell"/>
</dbReference>
<keyword evidence="1" id="KW-0472">Membrane</keyword>